<gene>
    <name evidence="1" type="ORF">QTP70_013815</name>
</gene>
<comment type="caution">
    <text evidence="1">The sequence shown here is derived from an EMBL/GenBank/DDBJ whole genome shotgun (WGS) entry which is preliminary data.</text>
</comment>
<evidence type="ECO:0000313" key="2">
    <source>
        <dbReference type="Proteomes" id="UP001274896"/>
    </source>
</evidence>
<name>A0AAE0RDE5_9TELE</name>
<keyword evidence="2" id="KW-1185">Reference proteome</keyword>
<dbReference type="EMBL" id="JAUCMX010000003">
    <property type="protein sequence ID" value="KAK3551231.1"/>
    <property type="molecule type" value="Genomic_DNA"/>
</dbReference>
<evidence type="ECO:0000313" key="1">
    <source>
        <dbReference type="EMBL" id="KAK3551231.1"/>
    </source>
</evidence>
<proteinExistence type="predicted"/>
<organism evidence="1 2">
    <name type="scientific">Hemibagrus guttatus</name>
    <dbReference type="NCBI Taxonomy" id="175788"/>
    <lineage>
        <taxon>Eukaryota</taxon>
        <taxon>Metazoa</taxon>
        <taxon>Chordata</taxon>
        <taxon>Craniata</taxon>
        <taxon>Vertebrata</taxon>
        <taxon>Euteleostomi</taxon>
        <taxon>Actinopterygii</taxon>
        <taxon>Neopterygii</taxon>
        <taxon>Teleostei</taxon>
        <taxon>Ostariophysi</taxon>
        <taxon>Siluriformes</taxon>
        <taxon>Bagridae</taxon>
        <taxon>Hemibagrus</taxon>
    </lineage>
</organism>
<accession>A0AAE0RDE5</accession>
<dbReference type="AlphaFoldDB" id="A0AAE0RDE5"/>
<reference evidence="1" key="1">
    <citation type="submission" date="2023-06" db="EMBL/GenBank/DDBJ databases">
        <title>Male Hemibagrus guttatus genome.</title>
        <authorList>
            <person name="Bian C."/>
        </authorList>
    </citation>
    <scope>NUCLEOTIDE SEQUENCE</scope>
    <source>
        <strain evidence="1">Male_cb2023</strain>
        <tissue evidence="1">Muscle</tissue>
    </source>
</reference>
<protein>
    <submittedName>
        <fullName evidence="1">Uncharacterized protein</fullName>
    </submittedName>
</protein>
<sequence length="104" mass="11521">MILCTTAPLLHKVTSGPLKAKHDCSHTLASELVIQRHSVQCVIEYQGQPITGHTHTHSLTQSHTTGNLETPISLEACLWIVGGNRSIWRKPTKHGEKMQTPHTQ</sequence>
<dbReference type="Proteomes" id="UP001274896">
    <property type="component" value="Unassembled WGS sequence"/>
</dbReference>